<reference evidence="1 2" key="1">
    <citation type="journal article" date="2017" name="Gigascience">
        <title>Genome sequence of the small brown planthopper, Laodelphax striatellus.</title>
        <authorList>
            <person name="Zhu J."/>
            <person name="Jiang F."/>
            <person name="Wang X."/>
            <person name="Yang P."/>
            <person name="Bao Y."/>
            <person name="Zhao W."/>
            <person name="Wang W."/>
            <person name="Lu H."/>
            <person name="Wang Q."/>
            <person name="Cui N."/>
            <person name="Li J."/>
            <person name="Chen X."/>
            <person name="Luo L."/>
            <person name="Yu J."/>
            <person name="Kang L."/>
            <person name="Cui F."/>
        </authorList>
    </citation>
    <scope>NUCLEOTIDE SEQUENCE [LARGE SCALE GENOMIC DNA]</scope>
    <source>
        <strain evidence="1">Lst14</strain>
    </source>
</reference>
<keyword evidence="2" id="KW-1185">Reference proteome</keyword>
<proteinExistence type="predicted"/>
<organism evidence="1 2">
    <name type="scientific">Laodelphax striatellus</name>
    <name type="common">Small brown planthopper</name>
    <name type="synonym">Delphax striatella</name>
    <dbReference type="NCBI Taxonomy" id="195883"/>
    <lineage>
        <taxon>Eukaryota</taxon>
        <taxon>Metazoa</taxon>
        <taxon>Ecdysozoa</taxon>
        <taxon>Arthropoda</taxon>
        <taxon>Hexapoda</taxon>
        <taxon>Insecta</taxon>
        <taxon>Pterygota</taxon>
        <taxon>Neoptera</taxon>
        <taxon>Paraneoptera</taxon>
        <taxon>Hemiptera</taxon>
        <taxon>Auchenorrhyncha</taxon>
        <taxon>Fulgoroidea</taxon>
        <taxon>Delphacidae</taxon>
        <taxon>Criomorphinae</taxon>
        <taxon>Laodelphax</taxon>
    </lineage>
</organism>
<dbReference type="Proteomes" id="UP000291343">
    <property type="component" value="Unassembled WGS sequence"/>
</dbReference>
<evidence type="ECO:0000313" key="2">
    <source>
        <dbReference type="Proteomes" id="UP000291343"/>
    </source>
</evidence>
<dbReference type="InterPro" id="IPR011990">
    <property type="entry name" value="TPR-like_helical_dom_sf"/>
</dbReference>
<dbReference type="SUPFAM" id="SSF48452">
    <property type="entry name" value="TPR-like"/>
    <property type="match status" value="1"/>
</dbReference>
<dbReference type="OrthoDB" id="43460at2759"/>
<dbReference type="AlphaFoldDB" id="A0A482WUG3"/>
<dbReference type="PANTHER" id="PTHR31859">
    <property type="entry name" value="TETRATRICOPEPTIDE REPEAT PROTEIN 39 FAMILY MEMBER"/>
    <property type="match status" value="1"/>
</dbReference>
<dbReference type="InterPro" id="IPR019412">
    <property type="entry name" value="IML2/TPR_39"/>
</dbReference>
<protein>
    <recommendedName>
        <fullName evidence="3">Tetratricopeptide repeat protein 39B</fullName>
    </recommendedName>
</protein>
<dbReference type="STRING" id="195883.A0A482WUG3"/>
<dbReference type="Pfam" id="PF10300">
    <property type="entry name" value="Iml2-TPR_39"/>
    <property type="match status" value="1"/>
</dbReference>
<dbReference type="EMBL" id="QKKF02025284">
    <property type="protein sequence ID" value="RZF37144.1"/>
    <property type="molecule type" value="Genomic_DNA"/>
</dbReference>
<sequence length="588" mass="68536">MEEEEDLDDEFEDAYETIPRPSEMDLETAMQEARTAVHLFFNNRFDEAWDMLKPWVGSSMYHTIGNSVFCFMEAVLTFDPASIQKTSEALKQSVALCNFFRKKRNAINSIGKYVKKTNYDNYTPEEIHAELCYAEALLLKALLTFIEDETLPKSFFESSYKILICCFRECQIILNSKQWVNDSYKLHFESGVRMGIGAFNLMISLLPSRIIKLLEFIGFSGSKDTGIEELVTCYESRHGLRHILSVMTLLTYNLIVVYVLSRSEGDLEFCDEILKEQMKLFPDGAWFLFFKGRLEFMKGNIVESNNWYVKSWKSQQVWPQFHHLCFWDLMWTNIVRQEWNEALFYANKLMTESKWSRSIYGYQKVCLMLMIKTDLSIADHQEIDSIMSNIPKWRQRIAGKSLPMEKFCAKKSERYFAQNKNLVLPCFELLLVWNLFKVVGKKWELCDALYREIEESIRKLDAEAEGPLDADNRALLLLLKGACLNQMGKPYLAEEALKGVSALAKKIKEDNYLVPYSLVELAMVYQQQNDLERAIHLLEDTRKNYTGYSLESRLHFQIHSSLMELNKGKKISSEKMCKPNNQPSTSQF</sequence>
<comment type="caution">
    <text evidence="1">The sequence shown here is derived from an EMBL/GenBank/DDBJ whole genome shotgun (WGS) entry which is preliminary data.</text>
</comment>
<accession>A0A482WUG3</accession>
<gene>
    <name evidence="1" type="ORF">LSTR_LSTR015334</name>
</gene>
<dbReference type="PANTHER" id="PTHR31859:SF9">
    <property type="entry name" value="TETRATRICOPEPTIDE REPEAT PROTEIN 39B"/>
    <property type="match status" value="1"/>
</dbReference>
<evidence type="ECO:0000313" key="1">
    <source>
        <dbReference type="EMBL" id="RZF37144.1"/>
    </source>
</evidence>
<dbReference type="InParanoid" id="A0A482WUG3"/>
<evidence type="ECO:0008006" key="3">
    <source>
        <dbReference type="Google" id="ProtNLM"/>
    </source>
</evidence>
<name>A0A482WUG3_LAOST</name>
<dbReference type="Gene3D" id="1.25.40.10">
    <property type="entry name" value="Tetratricopeptide repeat domain"/>
    <property type="match status" value="1"/>
</dbReference>